<evidence type="ECO:0000256" key="1">
    <source>
        <dbReference type="ARBA" id="ARBA00004651"/>
    </source>
</evidence>
<keyword evidence="6 17" id="KW-0812">Transmembrane</keyword>
<evidence type="ECO:0000313" key="18">
    <source>
        <dbReference type="EMBL" id="MEQ2510887.1"/>
    </source>
</evidence>
<dbReference type="EMBL" id="JBBMFF010000198">
    <property type="protein sequence ID" value="MEQ2510887.1"/>
    <property type="molecule type" value="Genomic_DNA"/>
</dbReference>
<evidence type="ECO:0000256" key="5">
    <source>
        <dbReference type="ARBA" id="ARBA00022475"/>
    </source>
</evidence>
<keyword evidence="13" id="KW-0961">Cell wall biogenesis/degradation</keyword>
<keyword evidence="12" id="KW-0046">Antibiotic resistance</keyword>
<keyword evidence="19" id="KW-1185">Reference proteome</keyword>
<evidence type="ECO:0000256" key="17">
    <source>
        <dbReference type="SAM" id="Phobius"/>
    </source>
</evidence>
<keyword evidence="9" id="KW-0573">Peptidoglycan synthesis</keyword>
<evidence type="ECO:0000256" key="2">
    <source>
        <dbReference type="ARBA" id="ARBA00010621"/>
    </source>
</evidence>
<comment type="similarity">
    <text evidence="2">Belongs to the UppP family.</text>
</comment>
<evidence type="ECO:0000256" key="16">
    <source>
        <dbReference type="ARBA" id="ARBA00047594"/>
    </source>
</evidence>
<dbReference type="RefSeq" id="WP_349135575.1">
    <property type="nucleotide sequence ID" value="NZ_JBBMFF010000198.1"/>
</dbReference>
<sequence>MKIWEALIYGLVAGLTGLLPVSFSGHAAVLQDAFALSPLTQGGGLYIRAAITLGLSAALVLAFPGELQLTCGELARRPQRGKRARQPSPRRRAVLMGLLALPIGLLSLIWCAAAERITRLSLIAAFFCLNGLILFAAGRPGGQKDARALMLPDALLAGATRLAAVLPGLSPLGLTLAVCRLRDLRTDFALRFTAMLTLGFSLCEFVYRLLRAVVVGAFSASLWLPMLVALVASTVAGYFALQYLKYLLHREKLRVFSYYCWDAAVIALILALINA</sequence>
<evidence type="ECO:0000256" key="15">
    <source>
        <dbReference type="ARBA" id="ARBA00032932"/>
    </source>
</evidence>
<evidence type="ECO:0000256" key="9">
    <source>
        <dbReference type="ARBA" id="ARBA00022984"/>
    </source>
</evidence>
<accession>A0ABV1G6A2</accession>
<gene>
    <name evidence="18" type="ORF">WMO66_06455</name>
</gene>
<feature type="transmembrane region" description="Helical" evidence="17">
    <location>
        <begin position="93"/>
        <end position="113"/>
    </location>
</feature>
<feature type="transmembrane region" description="Helical" evidence="17">
    <location>
        <begin position="189"/>
        <end position="210"/>
    </location>
</feature>
<keyword evidence="10 17" id="KW-1133">Transmembrane helix</keyword>
<evidence type="ECO:0000256" key="4">
    <source>
        <dbReference type="ARBA" id="ARBA00021581"/>
    </source>
</evidence>
<comment type="caution">
    <text evidence="18">The sequence shown here is derived from an EMBL/GenBank/DDBJ whole genome shotgun (WGS) entry which is preliminary data.</text>
</comment>
<feature type="transmembrane region" description="Helical" evidence="17">
    <location>
        <begin position="222"/>
        <end position="244"/>
    </location>
</feature>
<evidence type="ECO:0000256" key="10">
    <source>
        <dbReference type="ARBA" id="ARBA00022989"/>
    </source>
</evidence>
<feature type="transmembrane region" description="Helical" evidence="17">
    <location>
        <begin position="51"/>
        <end position="72"/>
    </location>
</feature>
<comment type="catalytic activity">
    <reaction evidence="16">
        <text>di-trans,octa-cis-undecaprenyl diphosphate + H2O = di-trans,octa-cis-undecaprenyl phosphate + phosphate + H(+)</text>
        <dbReference type="Rhea" id="RHEA:28094"/>
        <dbReference type="ChEBI" id="CHEBI:15377"/>
        <dbReference type="ChEBI" id="CHEBI:15378"/>
        <dbReference type="ChEBI" id="CHEBI:43474"/>
        <dbReference type="ChEBI" id="CHEBI:58405"/>
        <dbReference type="ChEBI" id="CHEBI:60392"/>
        <dbReference type="EC" id="3.6.1.27"/>
    </reaction>
</comment>
<proteinExistence type="inferred from homology"/>
<name>A0ABV1G6A2_9FIRM</name>
<evidence type="ECO:0000256" key="7">
    <source>
        <dbReference type="ARBA" id="ARBA00022801"/>
    </source>
</evidence>
<evidence type="ECO:0000256" key="3">
    <source>
        <dbReference type="ARBA" id="ARBA00012374"/>
    </source>
</evidence>
<keyword evidence="5" id="KW-1003">Cell membrane</keyword>
<dbReference type="InterPro" id="IPR003824">
    <property type="entry name" value="UppP"/>
</dbReference>
<evidence type="ECO:0000313" key="19">
    <source>
        <dbReference type="Proteomes" id="UP001491552"/>
    </source>
</evidence>
<keyword evidence="11 17" id="KW-0472">Membrane</keyword>
<dbReference type="Pfam" id="PF02673">
    <property type="entry name" value="BacA"/>
    <property type="match status" value="1"/>
</dbReference>
<protein>
    <recommendedName>
        <fullName evidence="4">Undecaprenyl-diphosphatase</fullName>
        <ecNumber evidence="3">3.6.1.27</ecNumber>
    </recommendedName>
    <alternativeName>
        <fullName evidence="15">Bacitracin resistance protein</fullName>
    </alternativeName>
    <alternativeName>
        <fullName evidence="14">Undecaprenyl pyrophosphate phosphatase</fullName>
    </alternativeName>
</protein>
<evidence type="ECO:0000256" key="12">
    <source>
        <dbReference type="ARBA" id="ARBA00023251"/>
    </source>
</evidence>
<feature type="transmembrane region" description="Helical" evidence="17">
    <location>
        <begin position="256"/>
        <end position="273"/>
    </location>
</feature>
<organism evidence="18 19">
    <name type="scientific">Faecousia intestinalis</name>
    <dbReference type="NCBI Taxonomy" id="3133167"/>
    <lineage>
        <taxon>Bacteria</taxon>
        <taxon>Bacillati</taxon>
        <taxon>Bacillota</taxon>
        <taxon>Clostridia</taxon>
        <taxon>Eubacteriales</taxon>
        <taxon>Oscillospiraceae</taxon>
        <taxon>Faecousia</taxon>
    </lineage>
</organism>
<keyword evidence="8" id="KW-0133">Cell shape</keyword>
<feature type="transmembrane region" description="Helical" evidence="17">
    <location>
        <begin position="119"/>
        <end position="137"/>
    </location>
</feature>
<dbReference type="PANTHER" id="PTHR30622:SF4">
    <property type="entry name" value="UNDECAPRENYL-DIPHOSPHATASE"/>
    <property type="match status" value="1"/>
</dbReference>
<dbReference type="EC" id="3.6.1.27" evidence="3"/>
<dbReference type="Proteomes" id="UP001491552">
    <property type="component" value="Unassembled WGS sequence"/>
</dbReference>
<evidence type="ECO:0000256" key="6">
    <source>
        <dbReference type="ARBA" id="ARBA00022692"/>
    </source>
</evidence>
<dbReference type="PANTHER" id="PTHR30622">
    <property type="entry name" value="UNDECAPRENYL-DIPHOSPHATASE"/>
    <property type="match status" value="1"/>
</dbReference>
<keyword evidence="7" id="KW-0378">Hydrolase</keyword>
<comment type="subcellular location">
    <subcellularLocation>
        <location evidence="1">Cell membrane</location>
        <topology evidence="1">Multi-pass membrane protein</topology>
    </subcellularLocation>
</comment>
<evidence type="ECO:0000256" key="8">
    <source>
        <dbReference type="ARBA" id="ARBA00022960"/>
    </source>
</evidence>
<evidence type="ECO:0000256" key="14">
    <source>
        <dbReference type="ARBA" id="ARBA00032707"/>
    </source>
</evidence>
<evidence type="ECO:0000256" key="13">
    <source>
        <dbReference type="ARBA" id="ARBA00023316"/>
    </source>
</evidence>
<reference evidence="18 19" key="1">
    <citation type="submission" date="2024-03" db="EMBL/GenBank/DDBJ databases">
        <title>Human intestinal bacterial collection.</title>
        <authorList>
            <person name="Pauvert C."/>
            <person name="Hitch T.C.A."/>
            <person name="Clavel T."/>
        </authorList>
    </citation>
    <scope>NUCLEOTIDE SEQUENCE [LARGE SCALE GENOMIC DNA]</scope>
    <source>
        <strain evidence="18 19">CLA-AA-H192</strain>
    </source>
</reference>
<evidence type="ECO:0000256" key="11">
    <source>
        <dbReference type="ARBA" id="ARBA00023136"/>
    </source>
</evidence>